<dbReference type="InterPro" id="IPR011990">
    <property type="entry name" value="TPR-like_helical_dom_sf"/>
</dbReference>
<dbReference type="Gene3D" id="1.25.40.10">
    <property type="entry name" value="Tetratricopeptide repeat domain"/>
    <property type="match status" value="2"/>
</dbReference>
<dbReference type="CDD" id="cd06170">
    <property type="entry name" value="LuxR_C_like"/>
    <property type="match status" value="1"/>
</dbReference>
<dbReference type="Pfam" id="PF13191">
    <property type="entry name" value="AAA_16"/>
    <property type="match status" value="1"/>
</dbReference>
<dbReference type="InterPro" id="IPR016032">
    <property type="entry name" value="Sig_transdc_resp-reg_C-effctor"/>
</dbReference>
<reference evidence="4" key="1">
    <citation type="submission" date="2021-01" db="EMBL/GenBank/DDBJ databases">
        <title>WGS of actinomycetes isolated from Thailand.</title>
        <authorList>
            <person name="Thawai C."/>
        </authorList>
    </citation>
    <scope>NUCLEOTIDE SEQUENCE</scope>
    <source>
        <strain evidence="4">RCU-197</strain>
    </source>
</reference>
<gene>
    <name evidence="4" type="ORF">JK359_16130</name>
</gene>
<dbReference type="SMART" id="SM00421">
    <property type="entry name" value="HTH_LUXR"/>
    <property type="match status" value="1"/>
</dbReference>
<dbReference type="Pfam" id="PF00196">
    <property type="entry name" value="GerE"/>
    <property type="match status" value="1"/>
</dbReference>
<dbReference type="PRINTS" id="PR00038">
    <property type="entry name" value="HTHLUXR"/>
</dbReference>
<accession>A0A937EI16</accession>
<dbReference type="SUPFAM" id="SSF46894">
    <property type="entry name" value="C-terminal effector domain of the bipartite response regulators"/>
    <property type="match status" value="1"/>
</dbReference>
<feature type="domain" description="HTH luxR-type" evidence="3">
    <location>
        <begin position="836"/>
        <end position="897"/>
    </location>
</feature>
<dbReference type="GO" id="GO:0004016">
    <property type="term" value="F:adenylate cyclase activity"/>
    <property type="evidence" value="ECO:0007669"/>
    <property type="project" value="TreeGrafter"/>
</dbReference>
<organism evidence="4 5">
    <name type="scientific">Streptomyces actinomycinicus</name>
    <dbReference type="NCBI Taxonomy" id="1695166"/>
    <lineage>
        <taxon>Bacteria</taxon>
        <taxon>Bacillati</taxon>
        <taxon>Actinomycetota</taxon>
        <taxon>Actinomycetes</taxon>
        <taxon>Kitasatosporales</taxon>
        <taxon>Streptomycetaceae</taxon>
        <taxon>Streptomyces</taxon>
    </lineage>
</organism>
<evidence type="ECO:0000259" key="3">
    <source>
        <dbReference type="PROSITE" id="PS50043"/>
    </source>
</evidence>
<keyword evidence="5" id="KW-1185">Reference proteome</keyword>
<dbReference type="Proteomes" id="UP000661858">
    <property type="component" value="Unassembled WGS sequence"/>
</dbReference>
<sequence length="905" mass="96766">MKIDDVLHEAAISGSGLLLLHGEPGAGKSALLDHARRRAVATGMTVVEARGARPESEYPFAGLHQLLHPLRHHLPALPPAQAEVLSGVLRLASLRPDDMFPVSVAVLALMTEAAREGGLLCLLDDAQWVDQATVNTLLFVARRLRGEGVALLVAQRDPGWDALADPVLPRVRLEGLDLEAATSLLAAWTEDIVDPRVAGELVARTRGNTLALTELGSALSAPQLSGREPLPNPLPLGEGVERAFLDRVRALPHATQLALLVAAAEETGDMAAVLTATARLGLDCSSFDPAEESGVIGVAGRRIVFRHPVVRTAVYSASSFTQRRKVHGALADVLLPEARDGRRAWHLAAAAMGPDEEVAAELADAAEAARSRGDRLSASALWERAAHLTPEVDLRARRLYEASRAAWQSGRLQHTEALIAEAELIVRQPEVLGKLLRLRGTVQLRSGVITEAFRTLSRAAACLAESDPAIAARCLVEAAEAASYGGDLSRCVELGATAGLLPFGSPTVQCTHLLLSGIGAVATGDVRGARELITRGTEKAVALGDPTLIAWAGIGALYLGDGAQALTLYQQVSDLARTSGHLGSQPGDLHFVVALETCSGGEAVALAEEGLRLARKTGQDNLAAVHLSRLALLHALRGDEPACRDAAEEALSVALGRRIGLAVATARYSLAVLALMRGEFAEALHLFELLAASEPGRGHPMVSMLSLPDRIEAAVRAREPESARAAMGTLEAWQAGAESGEARALVARSRALLTDDDEQAIGLFEEALRLHGGHVPVERARTELYLGERLRRARKRVDARRCLRSAADTLDQLDVGPWAERAWRELRATGQTTRRRKEGSGELTPQERRIARLAAAGNSNQEIATQLILSRRTVEYHLYKVFPKLGVASRAELTQLYYCEPTLFD</sequence>
<evidence type="ECO:0000313" key="5">
    <source>
        <dbReference type="Proteomes" id="UP000661858"/>
    </source>
</evidence>
<keyword evidence="1" id="KW-0547">Nucleotide-binding</keyword>
<dbReference type="InterPro" id="IPR027417">
    <property type="entry name" value="P-loop_NTPase"/>
</dbReference>
<comment type="caution">
    <text evidence="4">The sequence shown here is derived from an EMBL/GenBank/DDBJ whole genome shotgun (WGS) entry which is preliminary data.</text>
</comment>
<dbReference type="GO" id="GO:0006355">
    <property type="term" value="P:regulation of DNA-templated transcription"/>
    <property type="evidence" value="ECO:0007669"/>
    <property type="project" value="InterPro"/>
</dbReference>
<proteinExistence type="predicted"/>
<dbReference type="GO" id="GO:0005524">
    <property type="term" value="F:ATP binding"/>
    <property type="evidence" value="ECO:0007669"/>
    <property type="project" value="UniProtKB-KW"/>
</dbReference>
<keyword evidence="2" id="KW-0067">ATP-binding</keyword>
<dbReference type="PANTHER" id="PTHR16305:SF35">
    <property type="entry name" value="TRANSCRIPTIONAL ACTIVATOR DOMAIN"/>
    <property type="match status" value="1"/>
</dbReference>
<dbReference type="InterPro" id="IPR000792">
    <property type="entry name" value="Tscrpt_reg_LuxR_C"/>
</dbReference>
<name>A0A937EI16_9ACTN</name>
<dbReference type="InterPro" id="IPR036388">
    <property type="entry name" value="WH-like_DNA-bd_sf"/>
</dbReference>
<dbReference type="SUPFAM" id="SSF48452">
    <property type="entry name" value="TPR-like"/>
    <property type="match status" value="1"/>
</dbReference>
<dbReference type="Gene3D" id="1.10.10.10">
    <property type="entry name" value="Winged helix-like DNA-binding domain superfamily/Winged helix DNA-binding domain"/>
    <property type="match status" value="1"/>
</dbReference>
<dbReference type="PANTHER" id="PTHR16305">
    <property type="entry name" value="TESTICULAR SOLUBLE ADENYLYL CYCLASE"/>
    <property type="match status" value="1"/>
</dbReference>
<dbReference type="AlphaFoldDB" id="A0A937EI16"/>
<evidence type="ECO:0000256" key="1">
    <source>
        <dbReference type="ARBA" id="ARBA00022741"/>
    </source>
</evidence>
<dbReference type="SUPFAM" id="SSF52540">
    <property type="entry name" value="P-loop containing nucleoside triphosphate hydrolases"/>
    <property type="match status" value="1"/>
</dbReference>
<dbReference type="PROSITE" id="PS50043">
    <property type="entry name" value="HTH_LUXR_2"/>
    <property type="match status" value="1"/>
</dbReference>
<evidence type="ECO:0000313" key="4">
    <source>
        <dbReference type="EMBL" id="MBL1083482.1"/>
    </source>
</evidence>
<dbReference type="EMBL" id="JAERRK010000007">
    <property type="protein sequence ID" value="MBL1083482.1"/>
    <property type="molecule type" value="Genomic_DNA"/>
</dbReference>
<evidence type="ECO:0000256" key="2">
    <source>
        <dbReference type="ARBA" id="ARBA00022840"/>
    </source>
</evidence>
<dbReference type="InterPro" id="IPR041664">
    <property type="entry name" value="AAA_16"/>
</dbReference>
<protein>
    <submittedName>
        <fullName evidence="4">AAA family ATPase</fullName>
    </submittedName>
</protein>
<dbReference type="GO" id="GO:0003677">
    <property type="term" value="F:DNA binding"/>
    <property type="evidence" value="ECO:0007669"/>
    <property type="project" value="InterPro"/>
</dbReference>
<dbReference type="GO" id="GO:0005737">
    <property type="term" value="C:cytoplasm"/>
    <property type="evidence" value="ECO:0007669"/>
    <property type="project" value="TreeGrafter"/>
</dbReference>